<evidence type="ECO:0000313" key="2">
    <source>
        <dbReference type="EMBL" id="CAK0894654.1"/>
    </source>
</evidence>
<dbReference type="Proteomes" id="UP001189429">
    <property type="component" value="Unassembled WGS sequence"/>
</dbReference>
<sequence length="132" mass="14974">MFRLSFVPRGEQPGGSDDRRQRLGGTTGHVTTRGCAQIAGPRRKDGPAPRRRTRRRRKGKGRKGTTTLTTAEEEEEVAPRKLQIMRRCPRIGYSDRGPYHAVRAVACHAPKRWHVHLYKSRPAATHGWTDLI</sequence>
<evidence type="ECO:0000256" key="1">
    <source>
        <dbReference type="SAM" id="MobiDB-lite"/>
    </source>
</evidence>
<comment type="caution">
    <text evidence="2">The sequence shown here is derived from an EMBL/GenBank/DDBJ whole genome shotgun (WGS) entry which is preliminary data.</text>
</comment>
<accession>A0ABN9X5P2</accession>
<feature type="compositionally biased region" description="Basic residues" evidence="1">
    <location>
        <begin position="49"/>
        <end position="63"/>
    </location>
</feature>
<feature type="region of interest" description="Disordered" evidence="1">
    <location>
        <begin position="1"/>
        <end position="76"/>
    </location>
</feature>
<reference evidence="2" key="1">
    <citation type="submission" date="2023-10" db="EMBL/GenBank/DDBJ databases">
        <authorList>
            <person name="Chen Y."/>
            <person name="Shah S."/>
            <person name="Dougan E. K."/>
            <person name="Thang M."/>
            <person name="Chan C."/>
        </authorList>
    </citation>
    <scope>NUCLEOTIDE SEQUENCE [LARGE SCALE GENOMIC DNA]</scope>
</reference>
<protein>
    <submittedName>
        <fullName evidence="2">Uncharacterized protein</fullName>
    </submittedName>
</protein>
<gene>
    <name evidence="2" type="ORF">PCOR1329_LOCUS73636</name>
</gene>
<dbReference type="EMBL" id="CAUYUJ010019928">
    <property type="protein sequence ID" value="CAK0894654.1"/>
    <property type="molecule type" value="Genomic_DNA"/>
</dbReference>
<organism evidence="2 3">
    <name type="scientific">Prorocentrum cordatum</name>
    <dbReference type="NCBI Taxonomy" id="2364126"/>
    <lineage>
        <taxon>Eukaryota</taxon>
        <taxon>Sar</taxon>
        <taxon>Alveolata</taxon>
        <taxon>Dinophyceae</taxon>
        <taxon>Prorocentrales</taxon>
        <taxon>Prorocentraceae</taxon>
        <taxon>Prorocentrum</taxon>
    </lineage>
</organism>
<keyword evidence="3" id="KW-1185">Reference proteome</keyword>
<proteinExistence type="predicted"/>
<name>A0ABN9X5P2_9DINO</name>
<evidence type="ECO:0000313" key="3">
    <source>
        <dbReference type="Proteomes" id="UP001189429"/>
    </source>
</evidence>